<evidence type="ECO:0000313" key="1">
    <source>
        <dbReference type="EMBL" id="MFC5648019.1"/>
    </source>
</evidence>
<dbReference type="EMBL" id="JBHSOW010000013">
    <property type="protein sequence ID" value="MFC5648019.1"/>
    <property type="molecule type" value="Genomic_DNA"/>
</dbReference>
<reference evidence="2" key="1">
    <citation type="journal article" date="2019" name="Int. J. Syst. Evol. Microbiol.">
        <title>The Global Catalogue of Microorganisms (GCM) 10K type strain sequencing project: providing services to taxonomists for standard genome sequencing and annotation.</title>
        <authorList>
            <consortium name="The Broad Institute Genomics Platform"/>
            <consortium name="The Broad Institute Genome Sequencing Center for Infectious Disease"/>
            <person name="Wu L."/>
            <person name="Ma J."/>
        </authorList>
    </citation>
    <scope>NUCLEOTIDE SEQUENCE [LARGE SCALE GENOMIC DNA]</scope>
    <source>
        <strain evidence="2">CGMCC 1.3240</strain>
    </source>
</reference>
<name>A0ABW0VTP3_9BACL</name>
<dbReference type="RefSeq" id="WP_379186486.1">
    <property type="nucleotide sequence ID" value="NZ_JBHSOW010000013.1"/>
</dbReference>
<dbReference type="Proteomes" id="UP001596047">
    <property type="component" value="Unassembled WGS sequence"/>
</dbReference>
<protein>
    <submittedName>
        <fullName evidence="1">Uncharacterized protein</fullName>
    </submittedName>
</protein>
<gene>
    <name evidence="1" type="ORF">ACFPYJ_02580</name>
</gene>
<accession>A0ABW0VTP3</accession>
<organism evidence="1 2">
    <name type="scientific">Paenibacillus solisilvae</name>
    <dbReference type="NCBI Taxonomy" id="2486751"/>
    <lineage>
        <taxon>Bacteria</taxon>
        <taxon>Bacillati</taxon>
        <taxon>Bacillota</taxon>
        <taxon>Bacilli</taxon>
        <taxon>Bacillales</taxon>
        <taxon>Paenibacillaceae</taxon>
        <taxon>Paenibacillus</taxon>
    </lineage>
</organism>
<proteinExistence type="predicted"/>
<keyword evidence="2" id="KW-1185">Reference proteome</keyword>
<comment type="caution">
    <text evidence="1">The sequence shown here is derived from an EMBL/GenBank/DDBJ whole genome shotgun (WGS) entry which is preliminary data.</text>
</comment>
<evidence type="ECO:0000313" key="2">
    <source>
        <dbReference type="Proteomes" id="UP001596047"/>
    </source>
</evidence>
<sequence>MNNDLMVRVLSDEDGKYSLPHLLFSTEATESIEEEIKKGILKKNKNGIGKTKSSLVMRTTKGKQNMG</sequence>